<protein>
    <submittedName>
        <fullName evidence="2">Glycosyl transferase family 2</fullName>
    </submittedName>
</protein>
<dbReference type="AlphaFoldDB" id="B8HRA4"/>
<feature type="domain" description="Glycosyltransferase 2-like" evidence="1">
    <location>
        <begin position="17"/>
        <end position="177"/>
    </location>
</feature>
<dbReference type="PANTHER" id="PTHR43685">
    <property type="entry name" value="GLYCOSYLTRANSFERASE"/>
    <property type="match status" value="1"/>
</dbReference>
<dbReference type="PANTHER" id="PTHR43685:SF2">
    <property type="entry name" value="GLYCOSYLTRANSFERASE 2-LIKE DOMAIN-CONTAINING PROTEIN"/>
    <property type="match status" value="1"/>
</dbReference>
<dbReference type="Pfam" id="PF00535">
    <property type="entry name" value="Glycos_transf_2"/>
    <property type="match status" value="1"/>
</dbReference>
<dbReference type="GO" id="GO:0016740">
    <property type="term" value="F:transferase activity"/>
    <property type="evidence" value="ECO:0007669"/>
    <property type="project" value="UniProtKB-KW"/>
</dbReference>
<keyword evidence="2" id="KW-0808">Transferase</keyword>
<dbReference type="InterPro" id="IPR001173">
    <property type="entry name" value="Glyco_trans_2-like"/>
</dbReference>
<dbReference type="CDD" id="cd00761">
    <property type="entry name" value="Glyco_tranf_GTA_type"/>
    <property type="match status" value="1"/>
</dbReference>
<accession>B8HRA4</accession>
<proteinExistence type="predicted"/>
<dbReference type="Gene3D" id="3.90.550.10">
    <property type="entry name" value="Spore Coat Polysaccharide Biosynthesis Protein SpsA, Chain A"/>
    <property type="match status" value="1"/>
</dbReference>
<dbReference type="KEGG" id="cyn:Cyan7425_1723"/>
<dbReference type="CAZy" id="GT2">
    <property type="family name" value="Glycosyltransferase Family 2"/>
</dbReference>
<organism evidence="2">
    <name type="scientific">Cyanothece sp. (strain PCC 7425 / ATCC 29141)</name>
    <dbReference type="NCBI Taxonomy" id="395961"/>
    <lineage>
        <taxon>Bacteria</taxon>
        <taxon>Bacillati</taxon>
        <taxon>Cyanobacteriota</taxon>
        <taxon>Cyanophyceae</taxon>
        <taxon>Gomontiellales</taxon>
        <taxon>Cyanothecaceae</taxon>
        <taxon>Cyanothece</taxon>
    </lineage>
</organism>
<dbReference type="eggNOG" id="COG1215">
    <property type="taxonomic scope" value="Bacteria"/>
</dbReference>
<dbReference type="STRING" id="395961.Cyan7425_1723"/>
<dbReference type="InterPro" id="IPR029044">
    <property type="entry name" value="Nucleotide-diphossugar_trans"/>
</dbReference>
<evidence type="ECO:0000259" key="1">
    <source>
        <dbReference type="Pfam" id="PF00535"/>
    </source>
</evidence>
<dbReference type="EMBL" id="CP001344">
    <property type="protein sequence ID" value="ACL44092.1"/>
    <property type="molecule type" value="Genomic_DNA"/>
</dbReference>
<sequence length="398" mass="45128">MTGKQWLEEYEELPLVSVILPVYNGEPFIEKTLNSILTQTYSNFEVLVIDDGSTDQTETVVTSFAQRDPRIKLLKQANAGVAAARNFGIQSAKGEFIAPIDADDLWFPDFLEKQVRCMLNSDSSVGLVYAWLIKIDQNGSPTGDFCASRIEGDVYPTLLCHDFIANASCVLIRRSCLQCVGGYDSSLKARNGQGCEDWDLYLRIAELHQIRVVPEFLVGYRQRSDSMSCNYQSMAQSRELIWETIRQKYPNIPAIIYRLSMSSFYMNLAHKCSCARQDKTALFWLCQAIGKDFITPWLRLGMYRILIRATFNLYIQNLPILVKKQQKGLAQPVPPSELLSTLETSQLADFYPPKTLGAISPKVLVEILLHRVLLFLLGTPKHWRTRLSKPQVAQLPKS</sequence>
<evidence type="ECO:0000313" key="2">
    <source>
        <dbReference type="EMBL" id="ACL44092.1"/>
    </source>
</evidence>
<dbReference type="HOGENOM" id="CLU_025996_0_0_3"/>
<dbReference type="InterPro" id="IPR050834">
    <property type="entry name" value="Glycosyltransf_2"/>
</dbReference>
<name>B8HRA4_CYAP4</name>
<dbReference type="OrthoDB" id="433681at2"/>
<gene>
    <name evidence="2" type="ordered locus">Cyan7425_1723</name>
</gene>
<reference evidence="2" key="1">
    <citation type="submission" date="2009-01" db="EMBL/GenBank/DDBJ databases">
        <title>Complete sequence of chromosome Cyanothece sp. PCC 7425.</title>
        <authorList>
            <consortium name="US DOE Joint Genome Institute"/>
            <person name="Lucas S."/>
            <person name="Copeland A."/>
            <person name="Lapidus A."/>
            <person name="Glavina del Rio T."/>
            <person name="Dalin E."/>
            <person name="Tice H."/>
            <person name="Bruce D."/>
            <person name="Goodwin L."/>
            <person name="Pitluck S."/>
            <person name="Sims D."/>
            <person name="Meineke L."/>
            <person name="Brettin T."/>
            <person name="Detter J.C."/>
            <person name="Han C."/>
            <person name="Larimer F."/>
            <person name="Land M."/>
            <person name="Hauser L."/>
            <person name="Kyrpides N."/>
            <person name="Ovchinnikova G."/>
            <person name="Liberton M."/>
            <person name="Stoeckel J."/>
            <person name="Banerjee A."/>
            <person name="Singh A."/>
            <person name="Page L."/>
            <person name="Sato H."/>
            <person name="Zhao L."/>
            <person name="Sherman L."/>
            <person name="Pakrasi H."/>
            <person name="Richardson P."/>
        </authorList>
    </citation>
    <scope>NUCLEOTIDE SEQUENCE</scope>
    <source>
        <strain evidence="2">PCC 7425</strain>
    </source>
</reference>
<dbReference type="SUPFAM" id="SSF53448">
    <property type="entry name" value="Nucleotide-diphospho-sugar transferases"/>
    <property type="match status" value="1"/>
</dbReference>